<dbReference type="RefSeq" id="WP_086440876.1">
    <property type="nucleotide sequence ID" value="NZ_CP059075.1"/>
</dbReference>
<accession>A0A7U2NGJ9</accession>
<sequence length="196" mass="23601">MELINQDRLLHFLTSTKVNEKICNHSKFLEWENDDDNQILNLYKIGELDLEPNFEENKNYWGKDSKIEFGIYPYFDCEILQCDKCKNLFFYYIELGGHLPQKRLRLIRKELIDLDSLKPRTQIVIDYQGLDYQVYKNKDLTYEISICKNFGVTVDIYHKLSIEEQNEYILNGISVLEKRIIDMDKNYNNYKVVSWR</sequence>
<dbReference type="EMBL" id="CP059075">
    <property type="protein sequence ID" value="QRE04799.1"/>
    <property type="molecule type" value="Genomic_DNA"/>
</dbReference>
<gene>
    <name evidence="1" type="ORF">H0H26_04195</name>
</gene>
<proteinExistence type="predicted"/>
<reference evidence="1 2" key="1">
    <citation type="submission" date="2020-07" db="EMBL/GenBank/DDBJ databases">
        <title>Genomic characterization of Flavobacterium psychrophilum strains.</title>
        <authorList>
            <person name="Castillo D."/>
            <person name="Jorgensen J."/>
            <person name="Middelboe M."/>
        </authorList>
    </citation>
    <scope>NUCLEOTIDE SEQUENCE [LARGE SCALE GENOMIC DNA]</scope>
    <source>
        <strain evidence="1 2">FPS-R7</strain>
    </source>
</reference>
<dbReference type="AlphaFoldDB" id="A0A7U2NGJ9"/>
<evidence type="ECO:0000313" key="1">
    <source>
        <dbReference type="EMBL" id="QRE04799.1"/>
    </source>
</evidence>
<evidence type="ECO:0000313" key="2">
    <source>
        <dbReference type="Proteomes" id="UP000596329"/>
    </source>
</evidence>
<organism evidence="1 2">
    <name type="scientific">Flavobacterium psychrophilum</name>
    <dbReference type="NCBI Taxonomy" id="96345"/>
    <lineage>
        <taxon>Bacteria</taxon>
        <taxon>Pseudomonadati</taxon>
        <taxon>Bacteroidota</taxon>
        <taxon>Flavobacteriia</taxon>
        <taxon>Flavobacteriales</taxon>
        <taxon>Flavobacteriaceae</taxon>
        <taxon>Flavobacterium</taxon>
    </lineage>
</organism>
<protein>
    <submittedName>
        <fullName evidence="1">Uncharacterized protein</fullName>
    </submittedName>
</protein>
<name>A0A7U2NGJ9_FLAPS</name>
<dbReference type="Proteomes" id="UP000596329">
    <property type="component" value="Chromosome"/>
</dbReference>